<keyword evidence="5" id="KW-1185">Reference proteome</keyword>
<dbReference type="Pfam" id="PF05368">
    <property type="entry name" value="NmrA"/>
    <property type="match status" value="1"/>
</dbReference>
<name>A0A8H3ZZ17_9PEZI</name>
<proteinExistence type="predicted"/>
<dbReference type="SUPFAM" id="SSF51735">
    <property type="entry name" value="NAD(P)-binding Rossmann-fold domains"/>
    <property type="match status" value="1"/>
</dbReference>
<comment type="caution">
    <text evidence="4">The sequence shown here is derived from an EMBL/GenBank/DDBJ whole genome shotgun (WGS) entry which is preliminary data.</text>
</comment>
<evidence type="ECO:0000256" key="2">
    <source>
        <dbReference type="ARBA" id="ARBA00023002"/>
    </source>
</evidence>
<dbReference type="PANTHER" id="PTHR47706:SF9">
    <property type="entry name" value="NMRA-LIKE DOMAIN-CONTAINING PROTEIN-RELATED"/>
    <property type="match status" value="1"/>
</dbReference>
<dbReference type="InterPro" id="IPR008030">
    <property type="entry name" value="NmrA-like"/>
</dbReference>
<reference evidence="4 5" key="1">
    <citation type="submission" date="2019-12" db="EMBL/GenBank/DDBJ databases">
        <title>A genome sequence resource for the geographically widespread anthracnose pathogen Colletotrichum asianum.</title>
        <authorList>
            <person name="Meng Y."/>
        </authorList>
    </citation>
    <scope>NUCLEOTIDE SEQUENCE [LARGE SCALE GENOMIC DNA]</scope>
    <source>
        <strain evidence="4 5">ICMP 18580</strain>
    </source>
</reference>
<evidence type="ECO:0000259" key="3">
    <source>
        <dbReference type="Pfam" id="PF05368"/>
    </source>
</evidence>
<dbReference type="OrthoDB" id="419598at2759"/>
<dbReference type="Proteomes" id="UP000434172">
    <property type="component" value="Unassembled WGS sequence"/>
</dbReference>
<evidence type="ECO:0000256" key="1">
    <source>
        <dbReference type="ARBA" id="ARBA00022857"/>
    </source>
</evidence>
<feature type="domain" description="NmrA-like" evidence="3">
    <location>
        <begin position="3"/>
        <end position="234"/>
    </location>
</feature>
<dbReference type="GO" id="GO:0016491">
    <property type="term" value="F:oxidoreductase activity"/>
    <property type="evidence" value="ECO:0007669"/>
    <property type="project" value="UniProtKB-KW"/>
</dbReference>
<keyword evidence="2" id="KW-0560">Oxidoreductase</keyword>
<keyword evidence="1" id="KW-0521">NADP</keyword>
<organism evidence="4 5">
    <name type="scientific">Colletotrichum asianum</name>
    <dbReference type="NCBI Taxonomy" id="702518"/>
    <lineage>
        <taxon>Eukaryota</taxon>
        <taxon>Fungi</taxon>
        <taxon>Dikarya</taxon>
        <taxon>Ascomycota</taxon>
        <taxon>Pezizomycotina</taxon>
        <taxon>Sordariomycetes</taxon>
        <taxon>Hypocreomycetidae</taxon>
        <taxon>Glomerellales</taxon>
        <taxon>Glomerellaceae</taxon>
        <taxon>Colletotrichum</taxon>
        <taxon>Colletotrichum gloeosporioides species complex</taxon>
    </lineage>
</organism>
<evidence type="ECO:0000313" key="5">
    <source>
        <dbReference type="Proteomes" id="UP000434172"/>
    </source>
</evidence>
<dbReference type="Gene3D" id="3.40.50.720">
    <property type="entry name" value="NAD(P)-binding Rossmann-like Domain"/>
    <property type="match status" value="1"/>
</dbReference>
<gene>
    <name evidence="4" type="ORF">GQ607_000960</name>
</gene>
<sequence>MIVLIAGITGSLGRRLARAARARGLSVRGLGRDPAKLEADLHRELESFVTIQNYYDIPALDAAVTGVDAVVCAYTPNPVLDLDANLLLLRAAERANIKIFIASSWNNDWTRIKFGEFEHYNSHIAFEQHAAMTSPINPVYIFTGVFADLLYTPYGPGGFDTTGDIPVMKYWGDGNKQLHSWTDQDDAAAWTIEILLDGEGVKEGKGGFFRIRSGEHTIEDLALTYEETTGTYVEVRRQGDLVDLANEVSGMRREKGMARYTEYLPQTAALIADQGLWKMKDTMSLEHIRKPTALEQHLRERFRQ</sequence>
<dbReference type="PANTHER" id="PTHR47706">
    <property type="entry name" value="NMRA-LIKE FAMILY PROTEIN"/>
    <property type="match status" value="1"/>
</dbReference>
<accession>A0A8H3ZZ17</accession>
<dbReference type="AlphaFoldDB" id="A0A8H3ZZ17"/>
<dbReference type="InterPro" id="IPR051609">
    <property type="entry name" value="NmrA/Isoflavone_reductase-like"/>
</dbReference>
<dbReference type="EMBL" id="WOWK01000002">
    <property type="protein sequence ID" value="KAF0331840.1"/>
    <property type="molecule type" value="Genomic_DNA"/>
</dbReference>
<protein>
    <submittedName>
        <fullName evidence="4">Nad dependent epimerase</fullName>
    </submittedName>
</protein>
<evidence type="ECO:0000313" key="4">
    <source>
        <dbReference type="EMBL" id="KAF0331840.1"/>
    </source>
</evidence>
<dbReference type="InterPro" id="IPR036291">
    <property type="entry name" value="NAD(P)-bd_dom_sf"/>
</dbReference>